<evidence type="ECO:0000313" key="9">
    <source>
        <dbReference type="Proteomes" id="UP000275024"/>
    </source>
</evidence>
<dbReference type="InterPro" id="IPR020806">
    <property type="entry name" value="PKS_PP-bd"/>
</dbReference>
<dbReference type="SMART" id="SM01294">
    <property type="entry name" value="PKS_PP_betabranch"/>
    <property type="match status" value="1"/>
</dbReference>
<organism evidence="6 9">
    <name type="scientific">Streptomyces radicis</name>
    <dbReference type="NCBI Taxonomy" id="1750517"/>
    <lineage>
        <taxon>Bacteria</taxon>
        <taxon>Bacillati</taxon>
        <taxon>Actinomycetota</taxon>
        <taxon>Actinomycetes</taxon>
        <taxon>Kitasatosporales</taxon>
        <taxon>Streptomycetaceae</taxon>
        <taxon>Streptomyces</taxon>
    </lineage>
</organism>
<dbReference type="GO" id="GO:0017000">
    <property type="term" value="P:antibiotic biosynthetic process"/>
    <property type="evidence" value="ECO:0007669"/>
    <property type="project" value="UniProtKB-ARBA"/>
</dbReference>
<dbReference type="InterPro" id="IPR050091">
    <property type="entry name" value="PKS_NRPS_Biosynth_Enz"/>
</dbReference>
<dbReference type="OrthoDB" id="9778690at2"/>
<keyword evidence="8" id="KW-1185">Reference proteome</keyword>
<dbReference type="Gene3D" id="3.40.50.720">
    <property type="entry name" value="NAD(P)-binding Rossmann-like Domain"/>
    <property type="match status" value="1"/>
</dbReference>
<keyword evidence="1" id="KW-0596">Phosphopantetheine</keyword>
<dbReference type="Proteomes" id="UP000275024">
    <property type="component" value="Unassembled WGS sequence"/>
</dbReference>
<protein>
    <recommendedName>
        <fullName evidence="5">Carrier domain-containing protein</fullName>
    </recommendedName>
</protein>
<comment type="caution">
    <text evidence="6">The sequence shown here is derived from an EMBL/GenBank/DDBJ whole genome shotgun (WGS) entry which is preliminary data.</text>
</comment>
<dbReference type="PROSITE" id="PS00012">
    <property type="entry name" value="PHOSPHOPANTETHEINE"/>
    <property type="match status" value="1"/>
</dbReference>
<dbReference type="FunFam" id="1.10.1200.10:FF:000007">
    <property type="entry name" value="Probable polyketide synthase pks17"/>
    <property type="match status" value="1"/>
</dbReference>
<evidence type="ECO:0000256" key="1">
    <source>
        <dbReference type="ARBA" id="ARBA00022450"/>
    </source>
</evidence>
<dbReference type="InterPro" id="IPR036291">
    <property type="entry name" value="NAD(P)-bd_dom_sf"/>
</dbReference>
<dbReference type="GO" id="GO:0004312">
    <property type="term" value="F:fatty acid synthase activity"/>
    <property type="evidence" value="ECO:0007669"/>
    <property type="project" value="TreeGrafter"/>
</dbReference>
<evidence type="ECO:0000259" key="5">
    <source>
        <dbReference type="PROSITE" id="PS50075"/>
    </source>
</evidence>
<dbReference type="GO" id="GO:0006633">
    <property type="term" value="P:fatty acid biosynthetic process"/>
    <property type="evidence" value="ECO:0007669"/>
    <property type="project" value="TreeGrafter"/>
</dbReference>
<dbReference type="InterPro" id="IPR036736">
    <property type="entry name" value="ACP-like_sf"/>
</dbReference>
<dbReference type="Proteomes" id="UP000268652">
    <property type="component" value="Unassembled WGS sequence"/>
</dbReference>
<dbReference type="GO" id="GO:0031177">
    <property type="term" value="F:phosphopantetheine binding"/>
    <property type="evidence" value="ECO:0007669"/>
    <property type="project" value="InterPro"/>
</dbReference>
<gene>
    <name evidence="7" type="ORF">D7318_16835</name>
    <name evidence="6" type="ORF">D7319_15630</name>
</gene>
<dbReference type="SUPFAM" id="SSF47336">
    <property type="entry name" value="ACP-like"/>
    <property type="match status" value="1"/>
</dbReference>
<evidence type="ECO:0000256" key="3">
    <source>
        <dbReference type="ARBA" id="ARBA00022679"/>
    </source>
</evidence>
<dbReference type="InterPro" id="IPR057326">
    <property type="entry name" value="KR_dom"/>
</dbReference>
<dbReference type="InterPro" id="IPR009081">
    <property type="entry name" value="PP-bd_ACP"/>
</dbReference>
<dbReference type="SMART" id="SM00822">
    <property type="entry name" value="PKS_KR"/>
    <property type="match status" value="1"/>
</dbReference>
<evidence type="ECO:0000313" key="6">
    <source>
        <dbReference type="EMBL" id="RKN08435.1"/>
    </source>
</evidence>
<dbReference type="SMART" id="SM00823">
    <property type="entry name" value="PKS_PP"/>
    <property type="match status" value="1"/>
</dbReference>
<dbReference type="AlphaFoldDB" id="A0A3A9W5D1"/>
<proteinExistence type="predicted"/>
<evidence type="ECO:0000256" key="2">
    <source>
        <dbReference type="ARBA" id="ARBA00022553"/>
    </source>
</evidence>
<dbReference type="Gene3D" id="1.10.1200.10">
    <property type="entry name" value="ACP-like"/>
    <property type="match status" value="1"/>
</dbReference>
<dbReference type="EMBL" id="RBDY01000011">
    <property type="protein sequence ID" value="RKN21655.1"/>
    <property type="molecule type" value="Genomic_DNA"/>
</dbReference>
<dbReference type="EMBL" id="RBDX01000011">
    <property type="protein sequence ID" value="RKN08435.1"/>
    <property type="molecule type" value="Genomic_DNA"/>
</dbReference>
<evidence type="ECO:0000256" key="4">
    <source>
        <dbReference type="ARBA" id="ARBA00023268"/>
    </source>
</evidence>
<sequence>MATAAQAASPGRLLLVDLDPADATGAQTPGALADVLRDVLQGDEPRVAVRAGTALVPRAVAPTPAEPLGLPGGTVLLTTSGAAGDDLAAATARHLVAERAVRHLILAVGAGEGAADPLTGADLEADLEKRGARLERAIGDLADPGWLARLLAAAPADAPLAAVVDTTGDPAVVRHLDELTRETPPAAFLVGAPGPSAALEALIRARRASGAPGTVLTPAAWENAPGGRRPGVAHAALAAALDHADEPVLLAVPLDQATLRRRVEQGTLPAELRDLAPRRAAAVGPRRATAAGTALGGPDLPRRLAAVPVGERERFLADLVGAEAAAVLGHASAEEAPVDKAFKDLGFDSMMSVQLRNRLNEQTGLTLPATLVFTYPTPLALATHLLAELAPDDAGETDEGAGILAEIERLEAALTALGTDAGGDTHARVTQRLQSVLWRWSGAAPAAEGEGPADGVIDGDALASATDDEVFDLIDRELGAP</sequence>
<evidence type="ECO:0000313" key="8">
    <source>
        <dbReference type="Proteomes" id="UP000268652"/>
    </source>
</evidence>
<dbReference type="InterPro" id="IPR006162">
    <property type="entry name" value="Ppantetheine_attach_site"/>
</dbReference>
<evidence type="ECO:0000313" key="7">
    <source>
        <dbReference type="EMBL" id="RKN21655.1"/>
    </source>
</evidence>
<dbReference type="Pfam" id="PF00550">
    <property type="entry name" value="PP-binding"/>
    <property type="match status" value="1"/>
</dbReference>
<keyword evidence="4" id="KW-0511">Multifunctional enzyme</keyword>
<keyword evidence="3" id="KW-0808">Transferase</keyword>
<dbReference type="PANTHER" id="PTHR43775">
    <property type="entry name" value="FATTY ACID SYNTHASE"/>
    <property type="match status" value="1"/>
</dbReference>
<dbReference type="PROSITE" id="PS50075">
    <property type="entry name" value="CARRIER"/>
    <property type="match status" value="1"/>
</dbReference>
<feature type="domain" description="Carrier" evidence="5">
    <location>
        <begin position="314"/>
        <end position="389"/>
    </location>
</feature>
<name>A0A3A9W5D1_9ACTN</name>
<dbReference type="PANTHER" id="PTHR43775:SF51">
    <property type="entry name" value="INACTIVE PHENOLPHTHIOCEROL SYNTHESIS POLYKETIDE SYNTHASE TYPE I PKS1-RELATED"/>
    <property type="match status" value="1"/>
</dbReference>
<keyword evidence="2" id="KW-0597">Phosphoprotein</keyword>
<reference evidence="8 9" key="1">
    <citation type="submission" date="2018-09" db="EMBL/GenBank/DDBJ databases">
        <title>Streptomyces sp. nov. DS1-2, an endophytic actinomycete isolated from roots of Dendrobium scabrilingue.</title>
        <authorList>
            <person name="Kuncharoen N."/>
            <person name="Kudo T."/>
            <person name="Ohkuma M."/>
            <person name="Yuki M."/>
            <person name="Tanasupawat S."/>
        </authorList>
    </citation>
    <scope>NUCLEOTIDE SEQUENCE [LARGE SCALE GENOMIC DNA]</scope>
    <source>
        <strain evidence="6 9">AZ1-7</strain>
        <strain evidence="7 8">DS1-2</strain>
    </source>
</reference>
<accession>A0A3A9W5D1</accession>
<dbReference type="SUPFAM" id="SSF51735">
    <property type="entry name" value="NAD(P)-binding Rossmann-fold domains"/>
    <property type="match status" value="1"/>
</dbReference>